<accession>A0A8X6TML6</accession>
<keyword evidence="3" id="KW-1185">Reference proteome</keyword>
<dbReference type="AlphaFoldDB" id="A0A8X6TML6"/>
<proteinExistence type="predicted"/>
<protein>
    <submittedName>
        <fullName evidence="2">Uncharacterized protein</fullName>
    </submittedName>
</protein>
<gene>
    <name evidence="2" type="ORF">NPIL_358281</name>
    <name evidence="1" type="ORF">NPIL_544421</name>
</gene>
<reference evidence="2" key="1">
    <citation type="submission" date="2020-08" db="EMBL/GenBank/DDBJ databases">
        <title>Multicomponent nature underlies the extraordinary mechanical properties of spider dragline silk.</title>
        <authorList>
            <person name="Kono N."/>
            <person name="Nakamura H."/>
            <person name="Mori M."/>
            <person name="Yoshida Y."/>
            <person name="Ohtoshi R."/>
            <person name="Malay A.D."/>
            <person name="Moran D.A.P."/>
            <person name="Tomita M."/>
            <person name="Numata K."/>
            <person name="Arakawa K."/>
        </authorList>
    </citation>
    <scope>NUCLEOTIDE SEQUENCE</scope>
</reference>
<comment type="caution">
    <text evidence="2">The sequence shown here is derived from an EMBL/GenBank/DDBJ whole genome shotgun (WGS) entry which is preliminary data.</text>
</comment>
<dbReference type="EMBL" id="BMAW01095540">
    <property type="protein sequence ID" value="GFS70605.1"/>
    <property type="molecule type" value="Genomic_DNA"/>
</dbReference>
<evidence type="ECO:0000313" key="1">
    <source>
        <dbReference type="EMBL" id="GFS70605.1"/>
    </source>
</evidence>
<sequence>MFDARKHSGMKYQSIFPLHKISLPCQYRGNGIFDEKYPSLAGTNDSRLYVTDNLLEMKPEKIIERKWMPNTYETFPPQEKCYLIFRYEWLFYSR</sequence>
<dbReference type="EMBL" id="BMAW01108795">
    <property type="protein sequence ID" value="GFT35667.1"/>
    <property type="molecule type" value="Genomic_DNA"/>
</dbReference>
<dbReference type="Proteomes" id="UP000887013">
    <property type="component" value="Unassembled WGS sequence"/>
</dbReference>
<name>A0A8X6TML6_NEPPI</name>
<evidence type="ECO:0000313" key="2">
    <source>
        <dbReference type="EMBL" id="GFT35667.1"/>
    </source>
</evidence>
<evidence type="ECO:0000313" key="3">
    <source>
        <dbReference type="Proteomes" id="UP000887013"/>
    </source>
</evidence>
<organism evidence="2 3">
    <name type="scientific">Nephila pilipes</name>
    <name type="common">Giant wood spider</name>
    <name type="synonym">Nephila maculata</name>
    <dbReference type="NCBI Taxonomy" id="299642"/>
    <lineage>
        <taxon>Eukaryota</taxon>
        <taxon>Metazoa</taxon>
        <taxon>Ecdysozoa</taxon>
        <taxon>Arthropoda</taxon>
        <taxon>Chelicerata</taxon>
        <taxon>Arachnida</taxon>
        <taxon>Araneae</taxon>
        <taxon>Araneomorphae</taxon>
        <taxon>Entelegynae</taxon>
        <taxon>Araneoidea</taxon>
        <taxon>Nephilidae</taxon>
        <taxon>Nephila</taxon>
    </lineage>
</organism>